<name>A0ACB7V1R6_DIOAL</name>
<accession>A0ACB7V1R6</accession>
<proteinExistence type="predicted"/>
<feature type="non-terminal residue" evidence="1">
    <location>
        <position position="1"/>
    </location>
</feature>
<organism evidence="1 2">
    <name type="scientific">Dioscorea alata</name>
    <name type="common">Purple yam</name>
    <dbReference type="NCBI Taxonomy" id="55571"/>
    <lineage>
        <taxon>Eukaryota</taxon>
        <taxon>Viridiplantae</taxon>
        <taxon>Streptophyta</taxon>
        <taxon>Embryophyta</taxon>
        <taxon>Tracheophyta</taxon>
        <taxon>Spermatophyta</taxon>
        <taxon>Magnoliopsida</taxon>
        <taxon>Liliopsida</taxon>
        <taxon>Dioscoreales</taxon>
        <taxon>Dioscoreaceae</taxon>
        <taxon>Dioscorea</taxon>
    </lineage>
</organism>
<keyword evidence="2" id="KW-1185">Reference proteome</keyword>
<protein>
    <submittedName>
        <fullName evidence="1">BURP domain-containing protein</fullName>
    </submittedName>
</protein>
<sequence>ANTIPFSSNNLSKILTHFQVKPRSVTAGAMKKTLASSITVNKQNGDDKMKLSYSKLVACHSWPYPYVVFYYYATGKSKAYTVALEENDETKVEAIALCHLDTSKSNLKHLSFQVLKVKPTGVPICHFMLEDHVLWTVRK</sequence>
<dbReference type="Proteomes" id="UP000827976">
    <property type="component" value="Chromosome 12"/>
</dbReference>
<evidence type="ECO:0000313" key="1">
    <source>
        <dbReference type="EMBL" id="KAH7667144.1"/>
    </source>
</evidence>
<evidence type="ECO:0000313" key="2">
    <source>
        <dbReference type="Proteomes" id="UP000827976"/>
    </source>
</evidence>
<comment type="caution">
    <text evidence="1">The sequence shown here is derived from an EMBL/GenBank/DDBJ whole genome shotgun (WGS) entry which is preliminary data.</text>
</comment>
<dbReference type="EMBL" id="CM037022">
    <property type="protein sequence ID" value="KAH7667144.1"/>
    <property type="molecule type" value="Genomic_DNA"/>
</dbReference>
<gene>
    <name evidence="1" type="ORF">IHE45_12G040400</name>
</gene>
<reference evidence="2" key="1">
    <citation type="journal article" date="2022" name="Nat. Commun.">
        <title>Chromosome evolution and the genetic basis of agronomically important traits in greater yam.</title>
        <authorList>
            <person name="Bredeson J.V."/>
            <person name="Lyons J.B."/>
            <person name="Oniyinde I.O."/>
            <person name="Okereke N.R."/>
            <person name="Kolade O."/>
            <person name="Nnabue I."/>
            <person name="Nwadili C.O."/>
            <person name="Hribova E."/>
            <person name="Parker M."/>
            <person name="Nwogha J."/>
            <person name="Shu S."/>
            <person name="Carlson J."/>
            <person name="Kariba R."/>
            <person name="Muthemba S."/>
            <person name="Knop K."/>
            <person name="Barton G.J."/>
            <person name="Sherwood A.V."/>
            <person name="Lopez-Montes A."/>
            <person name="Asiedu R."/>
            <person name="Jamnadass R."/>
            <person name="Muchugi A."/>
            <person name="Goodstein D."/>
            <person name="Egesi C.N."/>
            <person name="Featherston J."/>
            <person name="Asfaw A."/>
            <person name="Simpson G.G."/>
            <person name="Dolezel J."/>
            <person name="Hendre P.S."/>
            <person name="Van Deynze A."/>
            <person name="Kumar P.L."/>
            <person name="Obidiegwu J.E."/>
            <person name="Bhattacharjee R."/>
            <person name="Rokhsar D.S."/>
        </authorList>
    </citation>
    <scope>NUCLEOTIDE SEQUENCE [LARGE SCALE GENOMIC DNA]</scope>
    <source>
        <strain evidence="2">cv. TDa95/00328</strain>
    </source>
</reference>